<comment type="caution">
    <text evidence="4">The sequence shown here is derived from an EMBL/GenBank/DDBJ whole genome shotgun (WGS) entry which is preliminary data.</text>
</comment>
<dbReference type="Proteomes" id="UP000481043">
    <property type="component" value="Unassembled WGS sequence"/>
</dbReference>
<dbReference type="GO" id="GO:0016627">
    <property type="term" value="F:oxidoreductase activity, acting on the CH-CH group of donors"/>
    <property type="evidence" value="ECO:0007669"/>
    <property type="project" value="InterPro"/>
</dbReference>
<dbReference type="AlphaFoldDB" id="A0A6M0QBS0"/>
<evidence type="ECO:0000313" key="4">
    <source>
        <dbReference type="EMBL" id="NEY73736.1"/>
    </source>
</evidence>
<dbReference type="Pfam" id="PF01180">
    <property type="entry name" value="DHO_dh"/>
    <property type="match status" value="1"/>
</dbReference>
<dbReference type="EMBL" id="JAAIWM010000009">
    <property type="protein sequence ID" value="NEY73736.1"/>
    <property type="molecule type" value="Genomic_DNA"/>
</dbReference>
<keyword evidence="2" id="KW-0812">Transmembrane</keyword>
<feature type="transmembrane region" description="Helical" evidence="2">
    <location>
        <begin position="583"/>
        <end position="601"/>
    </location>
</feature>
<dbReference type="GO" id="GO:0005737">
    <property type="term" value="C:cytoplasm"/>
    <property type="evidence" value="ECO:0007669"/>
    <property type="project" value="InterPro"/>
</dbReference>
<gene>
    <name evidence="4" type="ORF">G4D63_18640</name>
</gene>
<protein>
    <submittedName>
        <fullName evidence="4">Dihydroorotate dehydrogenase</fullName>
    </submittedName>
</protein>
<feature type="transmembrane region" description="Helical" evidence="2">
    <location>
        <begin position="521"/>
        <end position="542"/>
    </location>
</feature>
<proteinExistence type="predicted"/>
<evidence type="ECO:0000313" key="5">
    <source>
        <dbReference type="Proteomes" id="UP000481043"/>
    </source>
</evidence>
<feature type="transmembrane region" description="Helical" evidence="2">
    <location>
        <begin position="309"/>
        <end position="335"/>
    </location>
</feature>
<dbReference type="InterPro" id="IPR005720">
    <property type="entry name" value="Dihydroorotate_DH_cat"/>
</dbReference>
<feature type="transmembrane region" description="Helical" evidence="2">
    <location>
        <begin position="459"/>
        <end position="484"/>
    </location>
</feature>
<accession>A0A6M0QBS0</accession>
<reference evidence="4 5" key="1">
    <citation type="submission" date="2020-02" db="EMBL/GenBank/DDBJ databases">
        <title>Bacillus aquiflavi sp. nov., isolated from yellow water of strong flavor Chinese baijiu in Yibin region of China.</title>
        <authorList>
            <person name="Xie J."/>
        </authorList>
    </citation>
    <scope>NUCLEOTIDE SEQUENCE [LARGE SCALE GENOMIC DNA]</scope>
    <source>
        <strain evidence="4 5">SA4</strain>
    </source>
</reference>
<feature type="transmembrane region" description="Helical" evidence="2">
    <location>
        <begin position="355"/>
        <end position="378"/>
    </location>
</feature>
<keyword evidence="2" id="KW-1133">Transmembrane helix</keyword>
<keyword evidence="2" id="KW-0472">Membrane</keyword>
<organism evidence="4 5">
    <name type="scientific">Bacillus mesophilus</name>
    <dbReference type="NCBI Taxonomy" id="1808955"/>
    <lineage>
        <taxon>Bacteria</taxon>
        <taxon>Bacillati</taxon>
        <taxon>Bacillota</taxon>
        <taxon>Bacilli</taxon>
        <taxon>Bacillales</taxon>
        <taxon>Bacillaceae</taxon>
        <taxon>Bacillus</taxon>
    </lineage>
</organism>
<evidence type="ECO:0000259" key="3">
    <source>
        <dbReference type="Pfam" id="PF01180"/>
    </source>
</evidence>
<feature type="transmembrane region" description="Helical" evidence="2">
    <location>
        <begin position="423"/>
        <end position="439"/>
    </location>
</feature>
<dbReference type="Gene3D" id="3.20.20.70">
    <property type="entry name" value="Aldolase class I"/>
    <property type="match status" value="1"/>
</dbReference>
<evidence type="ECO:0000256" key="2">
    <source>
        <dbReference type="SAM" id="Phobius"/>
    </source>
</evidence>
<feature type="domain" description="Dihydroorotate dehydrogenase catalytic" evidence="3">
    <location>
        <begin position="234"/>
        <end position="295"/>
    </location>
</feature>
<dbReference type="RefSeq" id="WP_163181560.1">
    <property type="nucleotide sequence ID" value="NZ_JAAIWM010000009.1"/>
</dbReference>
<keyword evidence="1" id="KW-0560">Oxidoreductase</keyword>
<dbReference type="InterPro" id="IPR013785">
    <property type="entry name" value="Aldolase_TIM"/>
</dbReference>
<evidence type="ECO:0000256" key="1">
    <source>
        <dbReference type="ARBA" id="ARBA00023002"/>
    </source>
</evidence>
<keyword evidence="5" id="KW-1185">Reference proteome</keyword>
<feature type="transmembrane region" description="Helical" evidence="2">
    <location>
        <begin position="549"/>
        <end position="571"/>
    </location>
</feature>
<feature type="transmembrane region" description="Helical" evidence="2">
    <location>
        <begin position="399"/>
        <end position="417"/>
    </location>
</feature>
<dbReference type="SUPFAM" id="SSF51395">
    <property type="entry name" value="FMN-linked oxidoreductases"/>
    <property type="match status" value="1"/>
</dbReference>
<name>A0A6M0QBS0_9BACI</name>
<sequence>MPDWSYHTIFKPILHRLPPVFGREFIHRGMNTISSIPFGEKVIEFLGHMETSPALKKELFGISFPSAVGLSGKIDPCLTGTKAFQHLGFGFLEIGPITKETINGKDLRLDRRNEQITFIKSESIGLIEAEQKLSSLKERKVPLLLRLEGTMAEIYSLTESFLAYADVVVIKYKPDYEFQDIKTLKSLLNNKSLILTISNKDLQHLLQQIPRLEIDGIMLEEDFHKESSQQLQSHIQSIRQLNAVEVDLPILTVGGIKEPQDAIELFTEGASLVLLNFEYVFSGPGLPKRINEVISQTSNKMVTKIEGWIWYYLFGFCILLAGLLTLIFSMTKVILPYDELFLQMVRGEIIEFNSLILNFMAHDRMTLAGTMVSGGFIYMQLSKHGIRNGFHWARKAVNVGAIIGFLGIFLFIGYGYFDWLHGLFWLILLPLFIKGFLQTKPASLTPSSINLTNHTYWRWSLIGQLSFVILGFSLTIGGIVISIIGATTVFVPTDITYLCMTADDLHLFNSRLIPVIAHDRAGFGSALLSVGLLVLMIALWGIREGERWIWWTLFIGAIPAFLSGIITHYVIGYTDFIHLLPAYLAFFFYVIGIIFLAPFLLKGQPSKR</sequence>